<dbReference type="InterPro" id="IPR046350">
    <property type="entry name" value="Cystatin_sf"/>
</dbReference>
<proteinExistence type="predicted"/>
<reference evidence="4 5" key="1">
    <citation type="submission" date="2019-04" db="EMBL/GenBank/DDBJ databases">
        <authorList>
            <person name="Alioto T."/>
            <person name="Alioto T."/>
        </authorList>
    </citation>
    <scope>NUCLEOTIDE SEQUENCE [LARGE SCALE GENOMIC DNA]</scope>
</reference>
<dbReference type="GO" id="GO:0005634">
    <property type="term" value="C:nucleus"/>
    <property type="evidence" value="ECO:0007669"/>
    <property type="project" value="TreeGrafter"/>
</dbReference>
<feature type="domain" description="Cystatin" evidence="2">
    <location>
        <begin position="33"/>
        <end position="103"/>
    </location>
</feature>
<protein>
    <submittedName>
        <fullName evidence="3">Cystatin-11</fullName>
    </submittedName>
</protein>
<dbReference type="Gene3D" id="3.10.450.10">
    <property type="match status" value="1"/>
</dbReference>
<dbReference type="GO" id="GO:0004869">
    <property type="term" value="F:cysteine-type endopeptidase inhibitor activity"/>
    <property type="evidence" value="ECO:0007669"/>
    <property type="project" value="InterPro"/>
</dbReference>
<dbReference type="CDD" id="cd00042">
    <property type="entry name" value="CY"/>
    <property type="match status" value="1"/>
</dbReference>
<evidence type="ECO:0000259" key="2">
    <source>
        <dbReference type="Pfam" id="PF00031"/>
    </source>
</evidence>
<dbReference type="AlphaFoldDB" id="A0A5E4CF35"/>
<evidence type="ECO:0000256" key="1">
    <source>
        <dbReference type="SAM" id="SignalP"/>
    </source>
</evidence>
<organism evidence="4 5">
    <name type="scientific">Marmota monax</name>
    <name type="common">Woodchuck</name>
    <dbReference type="NCBI Taxonomy" id="9995"/>
    <lineage>
        <taxon>Eukaryota</taxon>
        <taxon>Metazoa</taxon>
        <taxon>Chordata</taxon>
        <taxon>Craniata</taxon>
        <taxon>Vertebrata</taxon>
        <taxon>Euteleostomi</taxon>
        <taxon>Mammalia</taxon>
        <taxon>Eutheria</taxon>
        <taxon>Euarchontoglires</taxon>
        <taxon>Glires</taxon>
        <taxon>Rodentia</taxon>
        <taxon>Sciuromorpha</taxon>
        <taxon>Sciuridae</taxon>
        <taxon>Xerinae</taxon>
        <taxon>Marmotini</taxon>
        <taxon>Marmota</taxon>
    </lineage>
</organism>
<dbReference type="SUPFAM" id="SSF54403">
    <property type="entry name" value="Cystatin/monellin"/>
    <property type="match status" value="1"/>
</dbReference>
<dbReference type="GO" id="GO:0061827">
    <property type="term" value="C:sperm head"/>
    <property type="evidence" value="ECO:0007669"/>
    <property type="project" value="TreeGrafter"/>
</dbReference>
<dbReference type="PANTHER" id="PTHR47886:SF1">
    <property type="entry name" value="CYSTATIN-11"/>
    <property type="match status" value="1"/>
</dbReference>
<dbReference type="GO" id="GO:0005737">
    <property type="term" value="C:cytoplasm"/>
    <property type="evidence" value="ECO:0007669"/>
    <property type="project" value="TreeGrafter"/>
</dbReference>
<dbReference type="GO" id="GO:0036126">
    <property type="term" value="C:sperm flagellum"/>
    <property type="evidence" value="ECO:0007669"/>
    <property type="project" value="TreeGrafter"/>
</dbReference>
<reference evidence="3" key="2">
    <citation type="submission" date="2020-08" db="EMBL/GenBank/DDBJ databases">
        <authorList>
            <person name="Shumante A."/>
            <person name="Zimin A.V."/>
            <person name="Puiu D."/>
            <person name="Salzberg S.L."/>
        </authorList>
    </citation>
    <scope>NUCLEOTIDE SEQUENCE</scope>
    <source>
        <strain evidence="3">WC2-LM</strain>
        <tissue evidence="3">Liver</tissue>
    </source>
</reference>
<evidence type="ECO:0000313" key="4">
    <source>
        <dbReference type="EMBL" id="VTJ80458.1"/>
    </source>
</evidence>
<sequence length="157" mass="18131">MARLWQSPKLLLAILMSLVAFTYQVKKSLISIHEASAVENFVEDTLKYINNEYNKQSDDTYNFRILRVLKIQKKITDHMEILAHVEMQRTVCLKPKMGNCEIQNGKLFKIKGHDLVMTSLLATSGGGIQYHMVKAMEYTRDPYQTGFYSRATLKITH</sequence>
<feature type="signal peptide" evidence="1">
    <location>
        <begin position="1"/>
        <end position="24"/>
    </location>
</feature>
<evidence type="ECO:0000313" key="3">
    <source>
        <dbReference type="EMBL" id="KAF7462935.1"/>
    </source>
</evidence>
<dbReference type="PANTHER" id="PTHR47886">
    <property type="entry name" value="CYSTATIN-11"/>
    <property type="match status" value="1"/>
</dbReference>
<keyword evidence="5" id="KW-1185">Reference proteome</keyword>
<gene>
    <name evidence="3" type="ORF">GHT09_010844</name>
    <name evidence="4" type="ORF">MONAX_5E007807</name>
</gene>
<feature type="chain" id="PRO_5033479313" evidence="1">
    <location>
        <begin position="25"/>
        <end position="157"/>
    </location>
</feature>
<keyword evidence="1" id="KW-0732">Signal</keyword>
<dbReference type="Pfam" id="PF00031">
    <property type="entry name" value="Cystatin"/>
    <property type="match status" value="1"/>
</dbReference>
<name>A0A5E4CF35_MARMO</name>
<dbReference type="Proteomes" id="UP000335636">
    <property type="component" value="Unassembled WGS sequence"/>
</dbReference>
<dbReference type="EMBL" id="CABDUW010001297">
    <property type="protein sequence ID" value="VTJ80458.1"/>
    <property type="molecule type" value="Genomic_DNA"/>
</dbReference>
<accession>A0A5E4CF35</accession>
<evidence type="ECO:0000313" key="5">
    <source>
        <dbReference type="Proteomes" id="UP000335636"/>
    </source>
</evidence>
<dbReference type="InterPro" id="IPR000010">
    <property type="entry name" value="Cystatin_dom"/>
</dbReference>
<dbReference type="InterPro" id="IPR042930">
    <property type="entry name" value="CST11"/>
</dbReference>
<dbReference type="EMBL" id="WJEC01008286">
    <property type="protein sequence ID" value="KAF7462935.1"/>
    <property type="molecule type" value="Genomic_DNA"/>
</dbReference>
<dbReference type="GO" id="GO:0050829">
    <property type="term" value="P:defense response to Gram-negative bacterium"/>
    <property type="evidence" value="ECO:0007669"/>
    <property type="project" value="InterPro"/>
</dbReference>
<dbReference type="Proteomes" id="UP000662637">
    <property type="component" value="Unassembled WGS sequence"/>
</dbReference>